<dbReference type="InterPro" id="IPR000315">
    <property type="entry name" value="Znf_B-box"/>
</dbReference>
<dbReference type="PROSITE" id="PS50119">
    <property type="entry name" value="ZF_BBOX"/>
    <property type="match status" value="2"/>
</dbReference>
<dbReference type="CDD" id="cd19756">
    <property type="entry name" value="Bbox2"/>
    <property type="match status" value="1"/>
</dbReference>
<evidence type="ECO:0000313" key="3">
    <source>
        <dbReference type="EMBL" id="KAH3796034.1"/>
    </source>
</evidence>
<dbReference type="Pfam" id="PF00643">
    <property type="entry name" value="zf-B_box"/>
    <property type="match status" value="1"/>
</dbReference>
<keyword evidence="1" id="KW-0863">Zinc-finger</keyword>
<dbReference type="PANTHER" id="PTHR25462:SF296">
    <property type="entry name" value="MEIOTIC P26, ISOFORM F"/>
    <property type="match status" value="1"/>
</dbReference>
<dbReference type="EMBL" id="JAIWYP010000007">
    <property type="protein sequence ID" value="KAH3796034.1"/>
    <property type="molecule type" value="Genomic_DNA"/>
</dbReference>
<organism evidence="3 4">
    <name type="scientific">Dreissena polymorpha</name>
    <name type="common">Zebra mussel</name>
    <name type="synonym">Mytilus polymorpha</name>
    <dbReference type="NCBI Taxonomy" id="45954"/>
    <lineage>
        <taxon>Eukaryota</taxon>
        <taxon>Metazoa</taxon>
        <taxon>Spiralia</taxon>
        <taxon>Lophotrochozoa</taxon>
        <taxon>Mollusca</taxon>
        <taxon>Bivalvia</taxon>
        <taxon>Autobranchia</taxon>
        <taxon>Heteroconchia</taxon>
        <taxon>Euheterodonta</taxon>
        <taxon>Imparidentia</taxon>
        <taxon>Neoheterodontei</taxon>
        <taxon>Myida</taxon>
        <taxon>Dreissenoidea</taxon>
        <taxon>Dreissenidae</taxon>
        <taxon>Dreissena</taxon>
    </lineage>
</organism>
<feature type="domain" description="B box-type" evidence="2">
    <location>
        <begin position="23"/>
        <end position="63"/>
    </location>
</feature>
<dbReference type="Gene3D" id="3.30.160.60">
    <property type="entry name" value="Classic Zinc Finger"/>
    <property type="match status" value="1"/>
</dbReference>
<name>A0A9D4FE27_DREPO</name>
<feature type="domain" description="B box-type" evidence="2">
    <location>
        <begin position="77"/>
        <end position="111"/>
    </location>
</feature>
<keyword evidence="1" id="KW-0862">Zinc</keyword>
<proteinExistence type="predicted"/>
<dbReference type="Proteomes" id="UP000828390">
    <property type="component" value="Unassembled WGS sequence"/>
</dbReference>
<dbReference type="GO" id="GO:0008270">
    <property type="term" value="F:zinc ion binding"/>
    <property type="evidence" value="ECO:0007669"/>
    <property type="project" value="UniProtKB-KW"/>
</dbReference>
<keyword evidence="4" id="KW-1185">Reference proteome</keyword>
<sequence length="278" mass="32130">MATSLRSVYKSSDIILDYCCTPCEEDNLKTEAEVYCEKCTTFYCGPCINMHKQLYKKHTTYGRSDIKYWPVAKPTQDLIEKCELHTEEKLKLYCEDHEQICCNTCVSLNHRQCTTVYLIQDAVKTQSFADLHQLFAEINTILQQFTQLLKSGEANLTSMHESYKKSAQDIYNFRQKINTALDELETMTTTNLDVAMITLESDLKTGIDNCSKVEEELNCFKNVMQDISEKNTELIFVASQKLLNKKRQSESLLQRMSKKTDITFSFQGHEIIDSFLSE</sequence>
<reference evidence="3" key="1">
    <citation type="journal article" date="2019" name="bioRxiv">
        <title>The Genome of the Zebra Mussel, Dreissena polymorpha: A Resource for Invasive Species Research.</title>
        <authorList>
            <person name="McCartney M.A."/>
            <person name="Auch B."/>
            <person name="Kono T."/>
            <person name="Mallez S."/>
            <person name="Zhang Y."/>
            <person name="Obille A."/>
            <person name="Becker A."/>
            <person name="Abrahante J.E."/>
            <person name="Garbe J."/>
            <person name="Badalamenti J.P."/>
            <person name="Herman A."/>
            <person name="Mangelson H."/>
            <person name="Liachko I."/>
            <person name="Sullivan S."/>
            <person name="Sone E.D."/>
            <person name="Koren S."/>
            <person name="Silverstein K.A.T."/>
            <person name="Beckman K.B."/>
            <person name="Gohl D.M."/>
        </authorList>
    </citation>
    <scope>NUCLEOTIDE SEQUENCE</scope>
    <source>
        <strain evidence="3">Duluth1</strain>
        <tissue evidence="3">Whole animal</tissue>
    </source>
</reference>
<accession>A0A9D4FE27</accession>
<dbReference type="PANTHER" id="PTHR25462">
    <property type="entry name" value="BONUS, ISOFORM C-RELATED"/>
    <property type="match status" value="1"/>
</dbReference>
<reference evidence="3" key="2">
    <citation type="submission" date="2020-11" db="EMBL/GenBank/DDBJ databases">
        <authorList>
            <person name="McCartney M.A."/>
            <person name="Auch B."/>
            <person name="Kono T."/>
            <person name="Mallez S."/>
            <person name="Becker A."/>
            <person name="Gohl D.M."/>
            <person name="Silverstein K.A.T."/>
            <person name="Koren S."/>
            <person name="Bechman K.B."/>
            <person name="Herman A."/>
            <person name="Abrahante J.E."/>
            <person name="Garbe J."/>
        </authorList>
    </citation>
    <scope>NUCLEOTIDE SEQUENCE</scope>
    <source>
        <strain evidence="3">Duluth1</strain>
        <tissue evidence="3">Whole animal</tissue>
    </source>
</reference>
<evidence type="ECO:0000313" key="4">
    <source>
        <dbReference type="Proteomes" id="UP000828390"/>
    </source>
</evidence>
<protein>
    <recommendedName>
        <fullName evidence="2">B box-type domain-containing protein</fullName>
    </recommendedName>
</protein>
<dbReference type="InterPro" id="IPR047153">
    <property type="entry name" value="TRIM45/56/19-like"/>
</dbReference>
<dbReference type="AlphaFoldDB" id="A0A9D4FE27"/>
<comment type="caution">
    <text evidence="3">The sequence shown here is derived from an EMBL/GenBank/DDBJ whole genome shotgun (WGS) entry which is preliminary data.</text>
</comment>
<dbReference type="SUPFAM" id="SSF57845">
    <property type="entry name" value="B-box zinc-binding domain"/>
    <property type="match status" value="1"/>
</dbReference>
<evidence type="ECO:0000256" key="1">
    <source>
        <dbReference type="PROSITE-ProRule" id="PRU00024"/>
    </source>
</evidence>
<gene>
    <name evidence="3" type="ORF">DPMN_149598</name>
</gene>
<keyword evidence="1" id="KW-0479">Metal-binding</keyword>
<evidence type="ECO:0000259" key="2">
    <source>
        <dbReference type="PROSITE" id="PS50119"/>
    </source>
</evidence>